<dbReference type="SUPFAM" id="SSF54060">
    <property type="entry name" value="His-Me finger endonucleases"/>
    <property type="match status" value="1"/>
</dbReference>
<sequence length="168" mass="20007">MEVTVDEKGYIAKGKQPRPIKCNVNNNGCWIPQKGMRDRDGYVIIVRKGKNQKLHRYSYMMYNNKDLDSKIVIRHKCDNRECCNPEHLEEGTVQDNNQDMIDRDRYSRGKTHMNAFLTKEQYIKIKNMLENKIMMTRISKELDISYEVIFKIKHNKHWSCQEYGNIGE</sequence>
<dbReference type="Proteomes" id="UP000017661">
    <property type="component" value="Segment"/>
</dbReference>
<dbReference type="GO" id="GO:0004519">
    <property type="term" value="F:endonuclease activity"/>
    <property type="evidence" value="ECO:0007669"/>
    <property type="project" value="InterPro"/>
</dbReference>
<protein>
    <recommendedName>
        <fullName evidence="1">HNH nuclease domain-containing protein</fullName>
    </recommendedName>
</protein>
<organism evidence="2 3">
    <name type="scientific">Bacillus phage vB_BanS-Tsamsa</name>
    <dbReference type="NCBI Taxonomy" id="1308863"/>
    <lineage>
        <taxon>Viruses</taxon>
        <taxon>Duplodnaviria</taxon>
        <taxon>Heunggongvirae</taxon>
        <taxon>Uroviricota</taxon>
        <taxon>Caudoviricetes</taxon>
        <taxon>Joanripponvirinae</taxon>
        <taxon>Tsamsavirus</taxon>
        <taxon>Tsamsavirus tsamsa</taxon>
    </lineage>
</organism>
<evidence type="ECO:0000313" key="2">
    <source>
        <dbReference type="EMBL" id="AGI11812.1"/>
    </source>
</evidence>
<dbReference type="GeneID" id="17825266"/>
<dbReference type="RefSeq" id="YP_008873378.1">
    <property type="nucleotide sequence ID" value="NC_023007.1"/>
</dbReference>
<evidence type="ECO:0000313" key="3">
    <source>
        <dbReference type="Proteomes" id="UP000017661"/>
    </source>
</evidence>
<dbReference type="Pfam" id="PF13392">
    <property type="entry name" value="HNH_3"/>
    <property type="match status" value="1"/>
</dbReference>
<reference evidence="2 3" key="1">
    <citation type="journal article" date="2014" name="PLoS ONE">
        <title>Novel Giant Siphovirus from Bacillus anthracis Features Unusual Genome Characteristics.</title>
        <authorList>
            <person name="Ganz H.H."/>
            <person name="Law C."/>
            <person name="Schmuki M."/>
            <person name="Eichenseher F."/>
            <person name="Calendar R."/>
            <person name="Loessner M.J."/>
            <person name="Getz W.M."/>
            <person name="Korlach J."/>
            <person name="Beyer W."/>
            <person name="Klumpp J."/>
        </authorList>
    </citation>
    <scope>NUCLEOTIDE SEQUENCE [LARGE SCALE GENOMIC DNA]</scope>
</reference>
<dbReference type="InterPro" id="IPR003615">
    <property type="entry name" value="HNH_nuc"/>
</dbReference>
<accession>U5J9D3</accession>
<dbReference type="InterPro" id="IPR044925">
    <property type="entry name" value="His-Me_finger_sf"/>
</dbReference>
<keyword evidence="3" id="KW-1185">Reference proteome</keyword>
<proteinExistence type="predicted"/>
<dbReference type="EMBL" id="KC481682">
    <property type="protein sequence ID" value="AGI11812.1"/>
    <property type="molecule type" value="Genomic_DNA"/>
</dbReference>
<evidence type="ECO:0000259" key="1">
    <source>
        <dbReference type="Pfam" id="PF13392"/>
    </source>
</evidence>
<name>U5J9D3_9CAUD</name>
<dbReference type="InterPro" id="IPR044930">
    <property type="entry name" value="Homing_endonuclease_His-Me"/>
</dbReference>
<dbReference type="Gene3D" id="3.90.75.10">
    <property type="entry name" value="Homing Intron 3 (I-ppo) Encoded Endonuclease, Chain A"/>
    <property type="match status" value="1"/>
</dbReference>
<dbReference type="OrthoDB" id="21336at10239"/>
<dbReference type="KEGG" id="vg:17825266"/>
<feature type="domain" description="HNH nuclease" evidence="1">
    <location>
        <begin position="53"/>
        <end position="98"/>
    </location>
</feature>